<proteinExistence type="predicted"/>
<comment type="caution">
    <text evidence="1">The sequence shown here is derived from an EMBL/GenBank/DDBJ whole genome shotgun (WGS) entry which is preliminary data.</text>
</comment>
<dbReference type="EMBL" id="CAJZBQ010000025">
    <property type="protein sequence ID" value="CAG9320581.1"/>
    <property type="molecule type" value="Genomic_DNA"/>
</dbReference>
<evidence type="ECO:0000313" key="1">
    <source>
        <dbReference type="EMBL" id="CAG9320581.1"/>
    </source>
</evidence>
<accession>A0AAU9J4C9</accession>
<dbReference type="AlphaFoldDB" id="A0AAU9J4C9"/>
<gene>
    <name evidence="1" type="ORF">BSTOLATCC_MIC26495</name>
</gene>
<reference evidence="1" key="1">
    <citation type="submission" date="2021-09" db="EMBL/GenBank/DDBJ databases">
        <authorList>
            <consortium name="AG Swart"/>
            <person name="Singh M."/>
            <person name="Singh A."/>
            <person name="Seah K."/>
            <person name="Emmerich C."/>
        </authorList>
    </citation>
    <scope>NUCLEOTIDE SEQUENCE</scope>
    <source>
        <strain evidence="1">ATCC30299</strain>
    </source>
</reference>
<keyword evidence="2" id="KW-1185">Reference proteome</keyword>
<name>A0AAU9J4C9_9CILI</name>
<protein>
    <submittedName>
        <fullName evidence="1">Uncharacterized protein</fullName>
    </submittedName>
</protein>
<organism evidence="1 2">
    <name type="scientific">Blepharisma stoltei</name>
    <dbReference type="NCBI Taxonomy" id="1481888"/>
    <lineage>
        <taxon>Eukaryota</taxon>
        <taxon>Sar</taxon>
        <taxon>Alveolata</taxon>
        <taxon>Ciliophora</taxon>
        <taxon>Postciliodesmatophora</taxon>
        <taxon>Heterotrichea</taxon>
        <taxon>Heterotrichida</taxon>
        <taxon>Blepharismidae</taxon>
        <taxon>Blepharisma</taxon>
    </lineage>
</organism>
<sequence>MTLDPDNIPSTITLICSGATIDSSLFAKMWSDLQSYVQNKSSMIVSLFQSLLGSAGICLLYEQPNRFNEH</sequence>
<evidence type="ECO:0000313" key="2">
    <source>
        <dbReference type="Proteomes" id="UP001162131"/>
    </source>
</evidence>
<dbReference type="Proteomes" id="UP001162131">
    <property type="component" value="Unassembled WGS sequence"/>
</dbReference>